<dbReference type="SUPFAM" id="SSF46955">
    <property type="entry name" value="Putative DNA-binding domain"/>
    <property type="match status" value="1"/>
</dbReference>
<evidence type="ECO:0000259" key="5">
    <source>
        <dbReference type="PROSITE" id="PS50937"/>
    </source>
</evidence>
<dbReference type="PROSITE" id="PS50937">
    <property type="entry name" value="HTH_MERR_2"/>
    <property type="match status" value="1"/>
</dbReference>
<dbReference type="PANTHER" id="PTHR30204:SF69">
    <property type="entry name" value="MERR-FAMILY TRANSCRIPTIONAL REGULATOR"/>
    <property type="match status" value="1"/>
</dbReference>
<dbReference type="SMART" id="SM00422">
    <property type="entry name" value="HTH_MERR"/>
    <property type="match status" value="1"/>
</dbReference>
<organism evidence="6 7">
    <name type="scientific">Mogibacterium kristiansenii</name>
    <dbReference type="NCBI Taxonomy" id="2606708"/>
    <lineage>
        <taxon>Bacteria</taxon>
        <taxon>Bacillati</taxon>
        <taxon>Bacillota</taxon>
        <taxon>Clostridia</taxon>
        <taxon>Peptostreptococcales</taxon>
        <taxon>Anaerovoracaceae</taxon>
        <taxon>Mogibacterium</taxon>
    </lineage>
</organism>
<dbReference type="EMBL" id="VUNA01000015">
    <property type="protein sequence ID" value="MST71177.1"/>
    <property type="molecule type" value="Genomic_DNA"/>
</dbReference>
<dbReference type="Pfam" id="PF06445">
    <property type="entry name" value="GyrI-like"/>
    <property type="match status" value="1"/>
</dbReference>
<evidence type="ECO:0000313" key="7">
    <source>
        <dbReference type="Proteomes" id="UP000469424"/>
    </source>
</evidence>
<dbReference type="Gene3D" id="1.10.1660.10">
    <property type="match status" value="1"/>
</dbReference>
<dbReference type="PANTHER" id="PTHR30204">
    <property type="entry name" value="REDOX-CYCLING DRUG-SENSING TRANSCRIPTIONAL ACTIVATOR SOXR"/>
    <property type="match status" value="1"/>
</dbReference>
<proteinExistence type="predicted"/>
<evidence type="ECO:0000256" key="1">
    <source>
        <dbReference type="ARBA" id="ARBA00022491"/>
    </source>
</evidence>
<dbReference type="GO" id="GO:0003677">
    <property type="term" value="F:DNA binding"/>
    <property type="evidence" value="ECO:0007669"/>
    <property type="project" value="UniProtKB-KW"/>
</dbReference>
<gene>
    <name evidence="6" type="ORF">FYJ65_07605</name>
</gene>
<dbReference type="Gene3D" id="3.20.80.10">
    <property type="entry name" value="Regulatory factor, effector binding domain"/>
    <property type="match status" value="1"/>
</dbReference>
<dbReference type="Pfam" id="PF13411">
    <property type="entry name" value="MerR_1"/>
    <property type="match status" value="1"/>
</dbReference>
<keyword evidence="4" id="KW-0804">Transcription</keyword>
<dbReference type="SMART" id="SM00871">
    <property type="entry name" value="AraC_E_bind"/>
    <property type="match status" value="1"/>
</dbReference>
<name>A0A6N7X6P4_9FIRM</name>
<evidence type="ECO:0000313" key="6">
    <source>
        <dbReference type="EMBL" id="MST71177.1"/>
    </source>
</evidence>
<evidence type="ECO:0000256" key="4">
    <source>
        <dbReference type="ARBA" id="ARBA00023163"/>
    </source>
</evidence>
<dbReference type="InterPro" id="IPR029442">
    <property type="entry name" value="GyrI-like"/>
</dbReference>
<dbReference type="GO" id="GO:0003700">
    <property type="term" value="F:DNA-binding transcription factor activity"/>
    <property type="evidence" value="ECO:0007669"/>
    <property type="project" value="InterPro"/>
</dbReference>
<sequence length="311" mass="36332">MQICHFCFKTLHFQSSCLLISCDGYIVKDIVTIVSREIYMKDMFSIGELAGYQNISKQTLIFYDKIGLFQPAYVDPNNKYRYYTAQQIDYLDTILIMKELGFSLSEIQEHMKNYTIDTSLVILRKQLSVIDRQIKRLQLVQHRLAHRCEQMEHVKEFREGNQEVTVKDIPQSRILFAPVDAPQSFREISIATKKCFSQALQDELPIFFQTGVIVPYENILDGRYTEASVAFLPIEKTKKAKNIKILPAGKVAGIYHYGTYESVERSYRKLLNFCRENELEILSDSYEFCINDYFSSGDESEFITEIFFYVK</sequence>
<dbReference type="AlphaFoldDB" id="A0A6N7X6P4"/>
<protein>
    <submittedName>
        <fullName evidence="6">MerR family transcriptional regulator</fullName>
    </submittedName>
</protein>
<accession>A0A6N7X6P4</accession>
<dbReference type="InterPro" id="IPR009061">
    <property type="entry name" value="DNA-bd_dom_put_sf"/>
</dbReference>
<dbReference type="CDD" id="cd01107">
    <property type="entry name" value="HTH_BmrR"/>
    <property type="match status" value="1"/>
</dbReference>
<dbReference type="InterPro" id="IPR011256">
    <property type="entry name" value="Reg_factor_effector_dom_sf"/>
</dbReference>
<evidence type="ECO:0000256" key="3">
    <source>
        <dbReference type="ARBA" id="ARBA00023125"/>
    </source>
</evidence>
<keyword evidence="2" id="KW-0805">Transcription regulation</keyword>
<evidence type="ECO:0000256" key="2">
    <source>
        <dbReference type="ARBA" id="ARBA00023015"/>
    </source>
</evidence>
<dbReference type="InterPro" id="IPR010499">
    <property type="entry name" value="AraC_E-bd"/>
</dbReference>
<dbReference type="SUPFAM" id="SSF55136">
    <property type="entry name" value="Probable bacterial effector-binding domain"/>
    <property type="match status" value="1"/>
</dbReference>
<dbReference type="InterPro" id="IPR047057">
    <property type="entry name" value="MerR_fam"/>
</dbReference>
<comment type="caution">
    <text evidence="6">The sequence shown here is derived from an EMBL/GenBank/DDBJ whole genome shotgun (WGS) entry which is preliminary data.</text>
</comment>
<reference evidence="6 7" key="1">
    <citation type="submission" date="2019-08" db="EMBL/GenBank/DDBJ databases">
        <title>In-depth cultivation of the pig gut microbiome towards novel bacterial diversity and tailored functional studies.</title>
        <authorList>
            <person name="Wylensek D."/>
            <person name="Hitch T.C.A."/>
            <person name="Clavel T."/>
        </authorList>
    </citation>
    <scope>NUCLEOTIDE SEQUENCE [LARGE SCALE GENOMIC DNA]</scope>
    <source>
        <strain evidence="6 7">WCA-MUC-591-APC-4B</strain>
    </source>
</reference>
<keyword evidence="1" id="KW-0678">Repressor</keyword>
<dbReference type="Proteomes" id="UP000469424">
    <property type="component" value="Unassembled WGS sequence"/>
</dbReference>
<keyword evidence="3" id="KW-0238">DNA-binding</keyword>
<feature type="domain" description="HTH merR-type" evidence="5">
    <location>
        <begin position="43"/>
        <end position="113"/>
    </location>
</feature>
<keyword evidence="7" id="KW-1185">Reference proteome</keyword>
<dbReference type="InterPro" id="IPR000551">
    <property type="entry name" value="MerR-type_HTH_dom"/>
</dbReference>